<dbReference type="Proteomes" id="UP000429523">
    <property type="component" value="Unassembled WGS sequence"/>
</dbReference>
<evidence type="ECO:0008006" key="22">
    <source>
        <dbReference type="Google" id="ProtNLM"/>
    </source>
</evidence>
<accession>A0A6A4DAZ8</accession>
<evidence type="ECO:0000313" key="10">
    <source>
        <dbReference type="EMBL" id="KAE9304603.1"/>
    </source>
</evidence>
<evidence type="ECO:0000313" key="9">
    <source>
        <dbReference type="EMBL" id="KAE9219274.1"/>
    </source>
</evidence>
<dbReference type="Proteomes" id="UP000437068">
    <property type="component" value="Unassembled WGS sequence"/>
</dbReference>
<evidence type="ECO:0000313" key="17">
    <source>
        <dbReference type="Proteomes" id="UP000441208"/>
    </source>
</evidence>
<dbReference type="InterPro" id="IPR019399">
    <property type="entry name" value="Parkin_co-regulated_protein"/>
</dbReference>
<feature type="compositionally biased region" description="Polar residues" evidence="1">
    <location>
        <begin position="11"/>
        <end position="21"/>
    </location>
</feature>
<evidence type="ECO:0000313" key="18">
    <source>
        <dbReference type="Proteomes" id="UP000460718"/>
    </source>
</evidence>
<dbReference type="EMBL" id="QXGB01000793">
    <property type="protein sequence ID" value="KAE9204173.1"/>
    <property type="molecule type" value="Genomic_DNA"/>
</dbReference>
<comment type="caution">
    <text evidence="10">The sequence shown here is derived from an EMBL/GenBank/DDBJ whole genome shotgun (WGS) entry which is preliminary data.</text>
</comment>
<dbReference type="EMBL" id="QXGC01001090">
    <property type="protein sequence ID" value="KAE9211569.1"/>
    <property type="molecule type" value="Genomic_DNA"/>
</dbReference>
<evidence type="ECO:0000313" key="4">
    <source>
        <dbReference type="EMBL" id="KAE9097401.1"/>
    </source>
</evidence>
<dbReference type="EMBL" id="QXFX01001069">
    <property type="protein sequence ID" value="KAE9097401.1"/>
    <property type="molecule type" value="Genomic_DNA"/>
</dbReference>
<organism evidence="10 14">
    <name type="scientific">Phytophthora fragariae</name>
    <dbReference type="NCBI Taxonomy" id="53985"/>
    <lineage>
        <taxon>Eukaryota</taxon>
        <taxon>Sar</taxon>
        <taxon>Stramenopiles</taxon>
        <taxon>Oomycota</taxon>
        <taxon>Peronosporomycetes</taxon>
        <taxon>Peronosporales</taxon>
        <taxon>Peronosporaceae</taxon>
        <taxon>Phytophthora</taxon>
    </lineage>
</organism>
<evidence type="ECO:0000313" key="21">
    <source>
        <dbReference type="Proteomes" id="UP000488956"/>
    </source>
</evidence>
<evidence type="ECO:0000313" key="6">
    <source>
        <dbReference type="EMBL" id="KAE9131481.1"/>
    </source>
</evidence>
<dbReference type="Proteomes" id="UP000441208">
    <property type="component" value="Unassembled WGS sequence"/>
</dbReference>
<evidence type="ECO:0000313" key="7">
    <source>
        <dbReference type="EMBL" id="KAE9204173.1"/>
    </source>
</evidence>
<evidence type="ECO:0000313" key="2">
    <source>
        <dbReference type="EMBL" id="KAE8934275.1"/>
    </source>
</evidence>
<sequence length="336" mass="37562">MKKELVPLSSGPKSIASSSHPRQPLPQRNVGVLEVKMKHRLQEDKKAVAVGVLCRPLGKQQGGQHHHSKKPQRLPKLLSKSESTLNTRPISFETEREQVMSDLQLPSPTRSVIDRHVQGTKHSTQLAQEALPPVAGAFKKRSAPASMFPQAYARNELPIMIKGGKGGGTAGLRWTAPMEDLDFSKYFPLFVDGMREKVFPFSFLAREGAFQLAAFAQRHPNKLVDCLHRVIPALRTNLETRDNGALRDALLLLQQLAQTPGVGPLLVPYYRQVLPILNLFKNKRRNLGDDIDFRQQRAQDLGEVIIETLELLERTGGEDAFINIKYMVPTYESALS</sequence>
<dbReference type="EMBL" id="QXGA01001027">
    <property type="protein sequence ID" value="KAE9131481.1"/>
    <property type="molecule type" value="Genomic_DNA"/>
</dbReference>
<dbReference type="AlphaFoldDB" id="A0A6A4DAZ8"/>
<evidence type="ECO:0000313" key="20">
    <source>
        <dbReference type="Proteomes" id="UP000486351"/>
    </source>
</evidence>
<feature type="region of interest" description="Disordered" evidence="1">
    <location>
        <begin position="1"/>
        <end position="29"/>
    </location>
</feature>
<feature type="compositionally biased region" description="Basic residues" evidence="1">
    <location>
        <begin position="64"/>
        <end position="73"/>
    </location>
</feature>
<proteinExistence type="predicted"/>
<dbReference type="EMBL" id="QXFY01001073">
    <property type="protein sequence ID" value="KAE9329170.1"/>
    <property type="molecule type" value="Genomic_DNA"/>
</dbReference>
<evidence type="ECO:0000313" key="15">
    <source>
        <dbReference type="Proteomes" id="UP000440367"/>
    </source>
</evidence>
<evidence type="ECO:0000256" key="1">
    <source>
        <dbReference type="SAM" id="MobiDB-lite"/>
    </source>
</evidence>
<dbReference type="EMBL" id="QXGF01000923">
    <property type="protein sequence ID" value="KAE8934275.1"/>
    <property type="molecule type" value="Genomic_DNA"/>
</dbReference>
<dbReference type="Proteomes" id="UP000460718">
    <property type="component" value="Unassembled WGS sequence"/>
</dbReference>
<dbReference type="OrthoDB" id="5954824at2759"/>
<dbReference type="SUPFAM" id="SSF48371">
    <property type="entry name" value="ARM repeat"/>
    <property type="match status" value="1"/>
</dbReference>
<dbReference type="GO" id="GO:0030544">
    <property type="term" value="F:Hsp70 protein binding"/>
    <property type="evidence" value="ECO:0007669"/>
    <property type="project" value="TreeGrafter"/>
</dbReference>
<evidence type="ECO:0000313" key="12">
    <source>
        <dbReference type="Proteomes" id="UP000429523"/>
    </source>
</evidence>
<evidence type="ECO:0000313" key="16">
    <source>
        <dbReference type="Proteomes" id="UP000440732"/>
    </source>
</evidence>
<dbReference type="EMBL" id="QXGD01000951">
    <property type="protein sequence ID" value="KAE9219274.1"/>
    <property type="molecule type" value="Genomic_DNA"/>
</dbReference>
<dbReference type="EMBL" id="QXFW01001051">
    <property type="protein sequence ID" value="KAE8997503.1"/>
    <property type="molecule type" value="Genomic_DNA"/>
</dbReference>
<dbReference type="Proteomes" id="UP000440367">
    <property type="component" value="Unassembled WGS sequence"/>
</dbReference>
<dbReference type="Proteomes" id="UP000486351">
    <property type="component" value="Unassembled WGS sequence"/>
</dbReference>
<feature type="region of interest" description="Disordered" evidence="1">
    <location>
        <begin position="58"/>
        <end position="84"/>
    </location>
</feature>
<protein>
    <recommendedName>
        <fullName evidence="22">Parkin co-regulated protein</fullName>
    </recommendedName>
</protein>
<evidence type="ECO:0000313" key="14">
    <source>
        <dbReference type="Proteomes" id="UP000437068"/>
    </source>
</evidence>
<evidence type="ECO:0000313" key="5">
    <source>
        <dbReference type="EMBL" id="KAE9103544.1"/>
    </source>
</evidence>
<dbReference type="Pfam" id="PF10274">
    <property type="entry name" value="ParcG"/>
    <property type="match status" value="1"/>
</dbReference>
<dbReference type="EMBL" id="QXGE01000744">
    <property type="protein sequence ID" value="KAE9304603.1"/>
    <property type="molecule type" value="Genomic_DNA"/>
</dbReference>
<evidence type="ECO:0000313" key="11">
    <source>
        <dbReference type="EMBL" id="KAE9329170.1"/>
    </source>
</evidence>
<dbReference type="PANTHER" id="PTHR21207">
    <property type="entry name" value="PARKIN COREGULATED GENE PROTEIN PARK2 COREGULATED"/>
    <property type="match status" value="1"/>
</dbReference>
<name>A0A6A4DAZ8_9STRA</name>
<reference evidence="12 13" key="1">
    <citation type="submission" date="2018-08" db="EMBL/GenBank/DDBJ databases">
        <title>Genomic investigation of the strawberry pathogen Phytophthora fragariae indicates pathogenicity is determined by transcriptional variation in three key races.</title>
        <authorList>
            <person name="Adams T.M."/>
            <person name="Armitage A.D."/>
            <person name="Sobczyk M.K."/>
            <person name="Bates H.J."/>
            <person name="Dunwell J.M."/>
            <person name="Nellist C.F."/>
            <person name="Harrison R.J."/>
        </authorList>
    </citation>
    <scope>NUCLEOTIDE SEQUENCE [LARGE SCALE GENOMIC DNA]</scope>
    <source>
        <strain evidence="10 14">A4</strain>
        <strain evidence="9 15">BC-1</strain>
        <strain evidence="8 19">BC-23</strain>
        <strain evidence="7 13">NOV-27</strain>
        <strain evidence="6 16">NOV-5</strain>
        <strain evidence="5 17">NOV-71</strain>
        <strain evidence="11 20">NOV-77</strain>
        <strain evidence="2 12">NOV-9</strain>
        <strain evidence="4 21">ONT-3</strain>
        <strain evidence="3 18">SCRP245</strain>
    </source>
</reference>
<dbReference type="GO" id="GO:0051879">
    <property type="term" value="F:Hsp90 protein binding"/>
    <property type="evidence" value="ECO:0007669"/>
    <property type="project" value="TreeGrafter"/>
</dbReference>
<dbReference type="Proteomes" id="UP000488956">
    <property type="component" value="Unassembled WGS sequence"/>
</dbReference>
<gene>
    <name evidence="10" type="ORF">PF001_g12984</name>
    <name evidence="9" type="ORF">PF002_g16237</name>
    <name evidence="8" type="ORF">PF004_g15885</name>
    <name evidence="7" type="ORF">PF005_g13897</name>
    <name evidence="6" type="ORF">PF006_g15500</name>
    <name evidence="5" type="ORF">PF007_g14369</name>
    <name evidence="11" type="ORF">PF008_g16003</name>
    <name evidence="2" type="ORF">PF009_g15739</name>
    <name evidence="4" type="ORF">PF010_g15974</name>
    <name evidence="3" type="ORF">PF011_g15459</name>
</gene>
<evidence type="ECO:0000313" key="13">
    <source>
        <dbReference type="Proteomes" id="UP000433483"/>
    </source>
</evidence>
<dbReference type="Proteomes" id="UP000433483">
    <property type="component" value="Unassembled WGS sequence"/>
</dbReference>
<dbReference type="EMBL" id="QXFZ01000831">
    <property type="protein sequence ID" value="KAE9103544.1"/>
    <property type="molecule type" value="Genomic_DNA"/>
</dbReference>
<dbReference type="InterPro" id="IPR016024">
    <property type="entry name" value="ARM-type_fold"/>
</dbReference>
<evidence type="ECO:0000313" key="19">
    <source>
        <dbReference type="Proteomes" id="UP000476176"/>
    </source>
</evidence>
<evidence type="ECO:0000313" key="8">
    <source>
        <dbReference type="EMBL" id="KAE9211569.1"/>
    </source>
</evidence>
<dbReference type="Proteomes" id="UP000440732">
    <property type="component" value="Unassembled WGS sequence"/>
</dbReference>
<evidence type="ECO:0000313" key="3">
    <source>
        <dbReference type="EMBL" id="KAE8997503.1"/>
    </source>
</evidence>
<dbReference type="PANTHER" id="PTHR21207:SF2">
    <property type="entry name" value="PARKIN COREGULATED GENE PROTEIN"/>
    <property type="match status" value="1"/>
</dbReference>
<dbReference type="Proteomes" id="UP000476176">
    <property type="component" value="Unassembled WGS sequence"/>
</dbReference>
<keyword evidence="13" id="KW-1185">Reference proteome</keyword>